<reference evidence="3 4" key="1">
    <citation type="submission" date="2020-05" db="EMBL/GenBank/DDBJ databases">
        <title>MicrobeNet Type strains.</title>
        <authorList>
            <person name="Nicholson A.C."/>
        </authorList>
    </citation>
    <scope>NUCLEOTIDE SEQUENCE [LARGE SCALE GENOMIC DNA]</scope>
    <source>
        <strain evidence="3 4">JCM 14282</strain>
    </source>
</reference>
<comment type="caution">
    <text evidence="3">The sequence shown here is derived from an EMBL/GenBank/DDBJ whole genome shotgun (WGS) entry which is preliminary data.</text>
</comment>
<dbReference type="PANTHER" id="PTHR35342:SF5">
    <property type="entry name" value="TRICARBOXYLIC TRANSPORT PROTEIN"/>
    <property type="match status" value="1"/>
</dbReference>
<evidence type="ECO:0000313" key="4">
    <source>
        <dbReference type="Proteomes" id="UP000543598"/>
    </source>
</evidence>
<dbReference type="PANTHER" id="PTHR35342">
    <property type="entry name" value="TRICARBOXYLIC TRANSPORT PROTEIN"/>
    <property type="match status" value="1"/>
</dbReference>
<dbReference type="InterPro" id="IPR002823">
    <property type="entry name" value="DUF112_TM"/>
</dbReference>
<feature type="transmembrane region" description="Helical" evidence="1">
    <location>
        <begin position="437"/>
        <end position="458"/>
    </location>
</feature>
<dbReference type="Proteomes" id="UP000543598">
    <property type="component" value="Unassembled WGS sequence"/>
</dbReference>
<feature type="transmembrane region" description="Helical" evidence="1">
    <location>
        <begin position="311"/>
        <end position="335"/>
    </location>
</feature>
<sequence length="507" mass="52997">MDSLIGLLDGIASAVQPELLVATLVGAFIGTLIGVLPGIGPVAGSALVLPFTFQYGPTVAIAMVVAIYLGSQFGSSTSAVLIKIPGEVSSIPATIDGYAMAQKGRAGAALTIMAVGSFIAGTISLIAFTFAAPVLTDLSLNFGPAEFFALTAGGLVLLARISGGSLASGLFPMALGIMLGTVGQEASSGIARFTFDSVPLLLGFSLVSLAVGMYGMSELARVLEDPANNRLPKPVPFRELAPDRTEWKRSLAPWGRGTVIGFLFGLLPVPSATLGAFASYRVEQSVSKHRDEFGSGAVEGIAGPEAANNSAVIGGLVPLLVLGLPFSATLALVISAMQVQGIQPGPLLITQHPEVFWAVIGATAVANVILLILNVPLVGFWASILRVPQKYLVPMIMVIAVVGTYSYRNSMFDVYTLLVFGVVGYLMHKLDLSLASLLLGLVLGPLIEKYFIQVLYLGRGDPMAFFSGIAGWLWAAVAIILVVAGVFAMRRRRGARQPLVSMSMEQE</sequence>
<dbReference type="EMBL" id="JABEMB010000004">
    <property type="protein sequence ID" value="NNH03178.1"/>
    <property type="molecule type" value="Genomic_DNA"/>
</dbReference>
<evidence type="ECO:0000259" key="2">
    <source>
        <dbReference type="Pfam" id="PF01970"/>
    </source>
</evidence>
<accession>A0A7Y2Q109</accession>
<dbReference type="RefSeq" id="WP_167037972.1">
    <property type="nucleotide sequence ID" value="NZ_BAAANA010000001.1"/>
</dbReference>
<organism evidence="3 4">
    <name type="scientific">Microbacterium ulmi</name>
    <dbReference type="NCBI Taxonomy" id="179095"/>
    <lineage>
        <taxon>Bacteria</taxon>
        <taxon>Bacillati</taxon>
        <taxon>Actinomycetota</taxon>
        <taxon>Actinomycetes</taxon>
        <taxon>Micrococcales</taxon>
        <taxon>Microbacteriaceae</taxon>
        <taxon>Microbacterium</taxon>
    </lineage>
</organism>
<keyword evidence="4" id="KW-1185">Reference proteome</keyword>
<feature type="transmembrane region" description="Helical" evidence="1">
    <location>
        <begin position="46"/>
        <end position="69"/>
    </location>
</feature>
<keyword evidence="1" id="KW-0812">Transmembrane</keyword>
<keyword evidence="1" id="KW-0472">Membrane</keyword>
<feature type="transmembrane region" description="Helical" evidence="1">
    <location>
        <begin position="108"/>
        <end position="135"/>
    </location>
</feature>
<feature type="transmembrane region" description="Helical" evidence="1">
    <location>
        <begin position="464"/>
        <end position="488"/>
    </location>
</feature>
<feature type="transmembrane region" description="Helical" evidence="1">
    <location>
        <begin position="147"/>
        <end position="177"/>
    </location>
</feature>
<dbReference type="Pfam" id="PF01970">
    <property type="entry name" value="TctA"/>
    <property type="match status" value="1"/>
</dbReference>
<feature type="transmembrane region" description="Helical" evidence="1">
    <location>
        <begin position="20"/>
        <end position="40"/>
    </location>
</feature>
<proteinExistence type="predicted"/>
<feature type="transmembrane region" description="Helical" evidence="1">
    <location>
        <begin position="391"/>
        <end position="408"/>
    </location>
</feature>
<keyword evidence="1" id="KW-1133">Transmembrane helix</keyword>
<evidence type="ECO:0000256" key="1">
    <source>
        <dbReference type="SAM" id="Phobius"/>
    </source>
</evidence>
<gene>
    <name evidence="3" type="ORF">HLA99_04835</name>
</gene>
<name>A0A7Y2Q109_9MICO</name>
<evidence type="ECO:0000313" key="3">
    <source>
        <dbReference type="EMBL" id="NNH03178.1"/>
    </source>
</evidence>
<dbReference type="AlphaFoldDB" id="A0A7Y2Q109"/>
<feature type="domain" description="DUF112" evidence="2">
    <location>
        <begin position="20"/>
        <end position="439"/>
    </location>
</feature>
<feature type="transmembrane region" description="Helical" evidence="1">
    <location>
        <begin position="198"/>
        <end position="216"/>
    </location>
</feature>
<feature type="transmembrane region" description="Helical" evidence="1">
    <location>
        <begin position="259"/>
        <end position="280"/>
    </location>
</feature>
<feature type="transmembrane region" description="Helical" evidence="1">
    <location>
        <begin position="355"/>
        <end position="379"/>
    </location>
</feature>
<protein>
    <submittedName>
        <fullName evidence="3">Tripartite tricarboxylate transporter TctA</fullName>
    </submittedName>
</protein>